<dbReference type="SMART" id="SM00388">
    <property type="entry name" value="HisKA"/>
    <property type="match status" value="1"/>
</dbReference>
<feature type="domain" description="Histidine kinase" evidence="8">
    <location>
        <begin position="390"/>
        <end position="623"/>
    </location>
</feature>
<evidence type="ECO:0000256" key="1">
    <source>
        <dbReference type="ARBA" id="ARBA00000085"/>
    </source>
</evidence>
<keyword evidence="4" id="KW-0808">Transferase</keyword>
<dbReference type="EC" id="2.7.13.3" evidence="2"/>
<feature type="region of interest" description="Disordered" evidence="7">
    <location>
        <begin position="163"/>
        <end position="182"/>
    </location>
</feature>
<dbReference type="PROSITE" id="PS50109">
    <property type="entry name" value="HIS_KIN"/>
    <property type="match status" value="1"/>
</dbReference>
<dbReference type="InterPro" id="IPR003594">
    <property type="entry name" value="HATPase_dom"/>
</dbReference>
<evidence type="ECO:0000259" key="9">
    <source>
        <dbReference type="PROSITE" id="PS50110"/>
    </source>
</evidence>
<dbReference type="InterPro" id="IPR001789">
    <property type="entry name" value="Sig_transdc_resp-reg_receiver"/>
</dbReference>
<dbReference type="InterPro" id="IPR003661">
    <property type="entry name" value="HisK_dim/P_dom"/>
</dbReference>
<evidence type="ECO:0000256" key="2">
    <source>
        <dbReference type="ARBA" id="ARBA00012438"/>
    </source>
</evidence>
<dbReference type="AlphaFoldDB" id="A0A4P2Q1M3"/>
<sequence length="762" mass="80532">MGAPPLHAKGAALEPEGACTAAAPRGDAPPHDLRALLVQTEGRLAAQLATASALAEAGSLAEAAPRVLAALVEHLGWDVAALWLTEPEASAAPAPAGPGCGAPAAQAAPGAGPGGSALRCVEIQAARGREREELAGPRLAELALAAEPELVVEVFRRGAPVLRDGDAGRDGDAAGDGGAAGDGDPGRAWGAFRAACAVPIPVGDGCVGVLEMRRRAPLRGDEQMLRVLSSVGSQLGQRIARQRAERESARTREELRALFRAIPDLCFRVDAGLRIVDYSAQRLAELGVQPAPLLGARVAEALPGELGERLTRAIQEARGAGAVVALEHAAPLADGERHVEARTMPFLDGHALVLLRDITERRRAEEALRQREERSRESQKMEALGRLAGGIAHDFNNMLMVMLGYGELLLRRLGPESALRRDALQITKAGERAAALTRQLLAVSRRKALQREVLDLNAVVLDMQAMLQRLIGENIDLQTIVGRDLGAIRADRSQLEQVLLNLVVNARDAMPGGGALVVETSLGEPGERPAARSFAPAEPDAGGAPAAGGPYVVLTVSDSGCGMDHDTLSHLFEPFFTTKGRGKGTGLGLATVYGVVSQSGGLIEVESEIGRGTTFRVYLPRVADRWEAAPARARPSPSGGDETVLVVEDDDAVRKLVVEVLERRGYGVVAAASAEEALVALAHEGIEEMDLLLTDLVMPGMNGRELAERALALHPRARVLYMSGYAEDVLADAALDRELVLLQKPFTPDMLAQRVRDLLDRR</sequence>
<feature type="modified residue" description="4-aspartylphosphate" evidence="6">
    <location>
        <position position="695"/>
    </location>
</feature>
<dbReference type="SMART" id="SM00448">
    <property type="entry name" value="REC"/>
    <property type="match status" value="1"/>
</dbReference>
<evidence type="ECO:0000256" key="3">
    <source>
        <dbReference type="ARBA" id="ARBA00022553"/>
    </source>
</evidence>
<dbReference type="InterPro" id="IPR029016">
    <property type="entry name" value="GAF-like_dom_sf"/>
</dbReference>
<dbReference type="SUPFAM" id="SSF52172">
    <property type="entry name" value="CheY-like"/>
    <property type="match status" value="1"/>
</dbReference>
<organism evidence="10 11">
    <name type="scientific">Sorangium cellulosum</name>
    <name type="common">Polyangium cellulosum</name>
    <dbReference type="NCBI Taxonomy" id="56"/>
    <lineage>
        <taxon>Bacteria</taxon>
        <taxon>Pseudomonadati</taxon>
        <taxon>Myxococcota</taxon>
        <taxon>Polyangia</taxon>
        <taxon>Polyangiales</taxon>
        <taxon>Polyangiaceae</taxon>
        <taxon>Sorangium</taxon>
    </lineage>
</organism>
<evidence type="ECO:0000313" key="11">
    <source>
        <dbReference type="Proteomes" id="UP000295781"/>
    </source>
</evidence>
<evidence type="ECO:0000313" key="10">
    <source>
        <dbReference type="EMBL" id="AUX23167.1"/>
    </source>
</evidence>
<evidence type="ECO:0000259" key="8">
    <source>
        <dbReference type="PROSITE" id="PS50109"/>
    </source>
</evidence>
<dbReference type="InterPro" id="IPR005467">
    <property type="entry name" value="His_kinase_dom"/>
</dbReference>
<dbReference type="SUPFAM" id="SSF55785">
    <property type="entry name" value="PYP-like sensor domain (PAS domain)"/>
    <property type="match status" value="1"/>
</dbReference>
<dbReference type="CDD" id="cd00082">
    <property type="entry name" value="HisKA"/>
    <property type="match status" value="1"/>
</dbReference>
<dbReference type="SMART" id="SM00065">
    <property type="entry name" value="GAF"/>
    <property type="match status" value="1"/>
</dbReference>
<dbReference type="GO" id="GO:0000155">
    <property type="term" value="F:phosphorelay sensor kinase activity"/>
    <property type="evidence" value="ECO:0007669"/>
    <property type="project" value="InterPro"/>
</dbReference>
<accession>A0A4P2Q1M3</accession>
<dbReference type="EMBL" id="CP012670">
    <property type="protein sequence ID" value="AUX23167.1"/>
    <property type="molecule type" value="Genomic_DNA"/>
</dbReference>
<dbReference type="Pfam" id="PF02518">
    <property type="entry name" value="HATPase_c"/>
    <property type="match status" value="1"/>
</dbReference>
<evidence type="ECO:0000256" key="6">
    <source>
        <dbReference type="PROSITE-ProRule" id="PRU00169"/>
    </source>
</evidence>
<dbReference type="Gene3D" id="3.40.50.2300">
    <property type="match status" value="1"/>
</dbReference>
<dbReference type="InterPro" id="IPR036097">
    <property type="entry name" value="HisK_dim/P_sf"/>
</dbReference>
<proteinExistence type="predicted"/>
<keyword evidence="5 10" id="KW-0418">Kinase</keyword>
<comment type="catalytic activity">
    <reaction evidence="1">
        <text>ATP + protein L-histidine = ADP + protein N-phospho-L-histidine.</text>
        <dbReference type="EC" id="2.7.13.3"/>
    </reaction>
</comment>
<protein>
    <recommendedName>
        <fullName evidence="2">histidine kinase</fullName>
        <ecNumber evidence="2">2.7.13.3</ecNumber>
    </recommendedName>
</protein>
<dbReference type="InterPro" id="IPR011006">
    <property type="entry name" value="CheY-like_superfamily"/>
</dbReference>
<evidence type="ECO:0000256" key="7">
    <source>
        <dbReference type="SAM" id="MobiDB-lite"/>
    </source>
</evidence>
<dbReference type="OrthoDB" id="9806821at2"/>
<dbReference type="RefSeq" id="WP_129348220.1">
    <property type="nucleotide sequence ID" value="NZ_CP012670.1"/>
</dbReference>
<dbReference type="Pfam" id="PF00072">
    <property type="entry name" value="Response_reg"/>
    <property type="match status" value="1"/>
</dbReference>
<dbReference type="InterPro" id="IPR036890">
    <property type="entry name" value="HATPase_C_sf"/>
</dbReference>
<dbReference type="SUPFAM" id="SSF55781">
    <property type="entry name" value="GAF domain-like"/>
    <property type="match status" value="1"/>
</dbReference>
<dbReference type="PANTHER" id="PTHR43065:SF42">
    <property type="entry name" value="TWO-COMPONENT SENSOR PPRA"/>
    <property type="match status" value="1"/>
</dbReference>
<keyword evidence="3 6" id="KW-0597">Phosphoprotein</keyword>
<dbReference type="InterPro" id="IPR003018">
    <property type="entry name" value="GAF"/>
</dbReference>
<feature type="compositionally biased region" description="Low complexity" evidence="7">
    <location>
        <begin position="101"/>
        <end position="110"/>
    </location>
</feature>
<dbReference type="PRINTS" id="PR00344">
    <property type="entry name" value="BCTRLSENSOR"/>
</dbReference>
<reference evidence="10 11" key="1">
    <citation type="submission" date="2015-09" db="EMBL/GenBank/DDBJ databases">
        <title>Sorangium comparison.</title>
        <authorList>
            <person name="Zaburannyi N."/>
            <person name="Bunk B."/>
            <person name="Overmann J."/>
            <person name="Mueller R."/>
        </authorList>
    </citation>
    <scope>NUCLEOTIDE SEQUENCE [LARGE SCALE GENOMIC DNA]</scope>
    <source>
        <strain evidence="10 11">So ceGT47</strain>
    </source>
</reference>
<dbReference type="InterPro" id="IPR004358">
    <property type="entry name" value="Sig_transdc_His_kin-like_C"/>
</dbReference>
<feature type="region of interest" description="Disordered" evidence="7">
    <location>
        <begin position="90"/>
        <end position="112"/>
    </location>
</feature>
<feature type="domain" description="Response regulatory" evidence="9">
    <location>
        <begin position="643"/>
        <end position="759"/>
    </location>
</feature>
<feature type="compositionally biased region" description="Basic and acidic residues" evidence="7">
    <location>
        <begin position="163"/>
        <end position="172"/>
    </location>
</feature>
<dbReference type="SMART" id="SM00387">
    <property type="entry name" value="HATPase_c"/>
    <property type="match status" value="1"/>
</dbReference>
<evidence type="ECO:0000256" key="4">
    <source>
        <dbReference type="ARBA" id="ARBA00022679"/>
    </source>
</evidence>
<gene>
    <name evidence="10" type="primary">resE</name>
    <name evidence="10" type="ORF">SOCEGT47_036860</name>
</gene>
<dbReference type="Proteomes" id="UP000295781">
    <property type="component" value="Chromosome"/>
</dbReference>
<dbReference type="PROSITE" id="PS50110">
    <property type="entry name" value="RESPONSE_REGULATORY"/>
    <property type="match status" value="1"/>
</dbReference>
<dbReference type="SUPFAM" id="SSF55874">
    <property type="entry name" value="ATPase domain of HSP90 chaperone/DNA topoisomerase II/histidine kinase"/>
    <property type="match status" value="1"/>
</dbReference>
<dbReference type="InterPro" id="IPR013656">
    <property type="entry name" value="PAS_4"/>
</dbReference>
<evidence type="ECO:0000256" key="5">
    <source>
        <dbReference type="ARBA" id="ARBA00022777"/>
    </source>
</evidence>
<dbReference type="InterPro" id="IPR035965">
    <property type="entry name" value="PAS-like_dom_sf"/>
</dbReference>
<dbReference type="PANTHER" id="PTHR43065">
    <property type="entry name" value="SENSOR HISTIDINE KINASE"/>
    <property type="match status" value="1"/>
</dbReference>
<name>A0A4P2Q1M3_SORCE</name>
<dbReference type="Pfam" id="PF08448">
    <property type="entry name" value="PAS_4"/>
    <property type="match status" value="1"/>
</dbReference>
<dbReference type="Gene3D" id="1.10.287.130">
    <property type="match status" value="1"/>
</dbReference>
<dbReference type="Gene3D" id="3.30.565.10">
    <property type="entry name" value="Histidine kinase-like ATPase, C-terminal domain"/>
    <property type="match status" value="1"/>
</dbReference>
<dbReference type="SUPFAM" id="SSF47384">
    <property type="entry name" value="Homodimeric domain of signal transducing histidine kinase"/>
    <property type="match status" value="1"/>
</dbReference>
<dbReference type="Gene3D" id="3.30.450.40">
    <property type="match status" value="1"/>
</dbReference>
<dbReference type="Gene3D" id="3.30.450.20">
    <property type="entry name" value="PAS domain"/>
    <property type="match status" value="1"/>
</dbReference>